<evidence type="ECO:0000256" key="6">
    <source>
        <dbReference type="ARBA" id="ARBA00022989"/>
    </source>
</evidence>
<dbReference type="InterPro" id="IPR045378">
    <property type="entry name" value="LNT_N"/>
</dbReference>
<dbReference type="GO" id="GO:0016410">
    <property type="term" value="F:N-acyltransferase activity"/>
    <property type="evidence" value="ECO:0007669"/>
    <property type="project" value="UniProtKB-UniRule"/>
</dbReference>
<dbReference type="Pfam" id="PF20154">
    <property type="entry name" value="LNT_N"/>
    <property type="match status" value="1"/>
</dbReference>
<accession>A0A1X7NC61</accession>
<evidence type="ECO:0000313" key="12">
    <source>
        <dbReference type="Proteomes" id="UP000193083"/>
    </source>
</evidence>
<evidence type="ECO:0000259" key="10">
    <source>
        <dbReference type="PROSITE" id="PS50263"/>
    </source>
</evidence>
<dbReference type="InterPro" id="IPR003010">
    <property type="entry name" value="C-N_Hydrolase"/>
</dbReference>
<organism evidence="11 12">
    <name type="scientific">Mesorhizobium australicum</name>
    <dbReference type="NCBI Taxonomy" id="536018"/>
    <lineage>
        <taxon>Bacteria</taxon>
        <taxon>Pseudomonadati</taxon>
        <taxon>Pseudomonadota</taxon>
        <taxon>Alphaproteobacteria</taxon>
        <taxon>Hyphomicrobiales</taxon>
        <taxon>Phyllobacteriaceae</taxon>
        <taxon>Mesorhizobium</taxon>
    </lineage>
</organism>
<dbReference type="NCBIfam" id="TIGR00546">
    <property type="entry name" value="lnt"/>
    <property type="match status" value="1"/>
</dbReference>
<keyword evidence="12" id="KW-1185">Reference proteome</keyword>
<keyword evidence="5 9" id="KW-0812">Transmembrane</keyword>
<evidence type="ECO:0000256" key="1">
    <source>
        <dbReference type="ARBA" id="ARBA00004651"/>
    </source>
</evidence>
<feature type="transmembrane region" description="Helical" evidence="9">
    <location>
        <begin position="36"/>
        <end position="56"/>
    </location>
</feature>
<gene>
    <name evidence="9" type="primary">lnt</name>
    <name evidence="11" type="ORF">SAMN02982922_1577</name>
</gene>
<dbReference type="GO" id="GO:0042158">
    <property type="term" value="P:lipoprotein biosynthetic process"/>
    <property type="evidence" value="ECO:0007669"/>
    <property type="project" value="UniProtKB-UniRule"/>
</dbReference>
<evidence type="ECO:0000256" key="4">
    <source>
        <dbReference type="ARBA" id="ARBA00022679"/>
    </source>
</evidence>
<comment type="pathway">
    <text evidence="9">Protein modification; lipoprotein biosynthesis (N-acyl transfer).</text>
</comment>
<dbReference type="PROSITE" id="PS50263">
    <property type="entry name" value="CN_HYDROLASE"/>
    <property type="match status" value="1"/>
</dbReference>
<reference evidence="11 12" key="1">
    <citation type="submission" date="2017-04" db="EMBL/GenBank/DDBJ databases">
        <authorList>
            <person name="Afonso C.L."/>
            <person name="Miller P.J."/>
            <person name="Scott M.A."/>
            <person name="Spackman E."/>
            <person name="Goraichik I."/>
            <person name="Dimitrov K.M."/>
            <person name="Suarez D.L."/>
            <person name="Swayne D.E."/>
        </authorList>
    </citation>
    <scope>NUCLEOTIDE SEQUENCE [LARGE SCALE GENOMIC DNA]</scope>
    <source>
        <strain evidence="11 12">B5P</strain>
    </source>
</reference>
<comment type="similarity">
    <text evidence="2 9">Belongs to the CN hydrolase family. Apolipoprotein N-acyltransferase subfamily.</text>
</comment>
<dbReference type="UniPathway" id="UPA00666"/>
<evidence type="ECO:0000256" key="2">
    <source>
        <dbReference type="ARBA" id="ARBA00010065"/>
    </source>
</evidence>
<keyword evidence="3 9" id="KW-1003">Cell membrane</keyword>
<feature type="transmembrane region" description="Helical" evidence="9">
    <location>
        <begin position="136"/>
        <end position="159"/>
    </location>
</feature>
<dbReference type="Proteomes" id="UP000193083">
    <property type="component" value="Unassembled WGS sequence"/>
</dbReference>
<proteinExistence type="inferred from homology"/>
<keyword evidence="11" id="KW-0449">Lipoprotein</keyword>
<comment type="subcellular location">
    <subcellularLocation>
        <location evidence="1 9">Cell membrane</location>
        <topology evidence="1 9">Multi-pass membrane protein</topology>
    </subcellularLocation>
</comment>
<evidence type="ECO:0000313" key="11">
    <source>
        <dbReference type="EMBL" id="SMH35229.1"/>
    </source>
</evidence>
<dbReference type="SUPFAM" id="SSF56317">
    <property type="entry name" value="Carbon-nitrogen hydrolase"/>
    <property type="match status" value="1"/>
</dbReference>
<feature type="domain" description="CN hydrolase" evidence="10">
    <location>
        <begin position="240"/>
        <end position="495"/>
    </location>
</feature>
<dbReference type="PANTHER" id="PTHR38686">
    <property type="entry name" value="APOLIPOPROTEIN N-ACYLTRANSFERASE"/>
    <property type="match status" value="1"/>
</dbReference>
<keyword evidence="8 9" id="KW-0012">Acyltransferase</keyword>
<dbReference type="AlphaFoldDB" id="A0A1X7NC61"/>
<protein>
    <recommendedName>
        <fullName evidence="9">Apolipoprotein N-acyltransferase</fullName>
        <shortName evidence="9">ALP N-acyltransferase</shortName>
        <ecNumber evidence="9">2.3.1.269</ecNumber>
    </recommendedName>
</protein>
<feature type="transmembrane region" description="Helical" evidence="9">
    <location>
        <begin position="179"/>
        <end position="199"/>
    </location>
</feature>
<dbReference type="HAMAP" id="MF_01148">
    <property type="entry name" value="Lnt"/>
    <property type="match status" value="1"/>
</dbReference>
<dbReference type="Gene3D" id="3.60.110.10">
    <property type="entry name" value="Carbon-nitrogen hydrolase"/>
    <property type="match status" value="1"/>
</dbReference>
<evidence type="ECO:0000256" key="3">
    <source>
        <dbReference type="ARBA" id="ARBA00022475"/>
    </source>
</evidence>
<dbReference type="OrthoDB" id="9804277at2"/>
<feature type="transmembrane region" description="Helical" evidence="9">
    <location>
        <begin position="12"/>
        <end position="30"/>
    </location>
</feature>
<evidence type="ECO:0000256" key="7">
    <source>
        <dbReference type="ARBA" id="ARBA00023136"/>
    </source>
</evidence>
<dbReference type="InterPro" id="IPR036526">
    <property type="entry name" value="C-N_Hydrolase_sf"/>
</dbReference>
<evidence type="ECO:0000256" key="5">
    <source>
        <dbReference type="ARBA" id="ARBA00022692"/>
    </source>
</evidence>
<feature type="transmembrane region" description="Helical" evidence="9">
    <location>
        <begin position="502"/>
        <end position="521"/>
    </location>
</feature>
<evidence type="ECO:0000256" key="8">
    <source>
        <dbReference type="ARBA" id="ARBA00023315"/>
    </source>
</evidence>
<dbReference type="InterPro" id="IPR004563">
    <property type="entry name" value="Apolipo_AcylTrfase"/>
</dbReference>
<name>A0A1X7NC61_9HYPH</name>
<comment type="function">
    <text evidence="9">Catalyzes the phospholipid dependent N-acylation of the N-terminal cysteine of apolipoprotein, the last step in lipoprotein maturation.</text>
</comment>
<comment type="catalytic activity">
    <reaction evidence="9">
        <text>N-terminal S-1,2-diacyl-sn-glyceryl-L-cysteinyl-[lipoprotein] + a glycerophospholipid = N-acyl-S-1,2-diacyl-sn-glyceryl-L-cysteinyl-[lipoprotein] + a 2-acyl-sn-glycero-3-phospholipid + H(+)</text>
        <dbReference type="Rhea" id="RHEA:48228"/>
        <dbReference type="Rhea" id="RHEA-COMP:14681"/>
        <dbReference type="Rhea" id="RHEA-COMP:14684"/>
        <dbReference type="ChEBI" id="CHEBI:15378"/>
        <dbReference type="ChEBI" id="CHEBI:136912"/>
        <dbReference type="ChEBI" id="CHEBI:140656"/>
        <dbReference type="ChEBI" id="CHEBI:140657"/>
        <dbReference type="ChEBI" id="CHEBI:140660"/>
        <dbReference type="EC" id="2.3.1.269"/>
    </reaction>
</comment>
<feature type="transmembrane region" description="Helical" evidence="9">
    <location>
        <begin position="68"/>
        <end position="89"/>
    </location>
</feature>
<keyword evidence="6 9" id="KW-1133">Transmembrane helix</keyword>
<keyword evidence="7 9" id="KW-0472">Membrane</keyword>
<dbReference type="RefSeq" id="WP_085463658.1">
    <property type="nucleotide sequence ID" value="NZ_FXBL01000004.1"/>
</dbReference>
<feature type="transmembrane region" description="Helical" evidence="9">
    <location>
        <begin position="206"/>
        <end position="224"/>
    </location>
</feature>
<keyword evidence="4 9" id="KW-0808">Transferase</keyword>
<dbReference type="GO" id="GO:0005886">
    <property type="term" value="C:plasma membrane"/>
    <property type="evidence" value="ECO:0007669"/>
    <property type="project" value="UniProtKB-SubCell"/>
</dbReference>
<dbReference type="Pfam" id="PF00795">
    <property type="entry name" value="CN_hydrolase"/>
    <property type="match status" value="1"/>
</dbReference>
<dbReference type="EMBL" id="FXBL01000004">
    <property type="protein sequence ID" value="SMH35229.1"/>
    <property type="molecule type" value="Genomic_DNA"/>
</dbReference>
<sequence>MERLAGKVILLWGWRRALLAFVAGALATLSQAPFDFFAVCLVSFPVLVWLIDGAVSEGRVGLLGRLKPAFSVGWWFGFGYFLAGLWWVGNALLVEAESFAWALPLAVLVLPAGLAIFYGLAASLARLFWSDGIGRIFALAFGFGIAEWLRAVVFTGFPWNAIGYAAMPDAVLMQSSSVVGLYGMNALAVFVFAMPALFASKRHLRAGTLLALALVAAHIGFGLLRPPPVADGRKIALRIVQPSIDQSEKWDAAVRDRIFKRYLDMTTAPPADGKKRPDLIVWPETAVPFLFTDRPDALAALGAALEDGQLLLAGAVRSEGGAGGNGETRYYNSIVAIDSRGEIVGAFDKVHLVPFGEYLPFEDILTRLGMKKIVSTPVSFSQGLGRSLLDLPGGLRALPLICYEAIFPGEVAPAAPGADVILNVTNDAWFGDTPGPYHHFRQARLRAVEQGLPLLRAANNGISAVVAADGRIVDGFALNGIGNLDAELEIAKRPPPLGSPDVNGLLIVAFFAISACAMYFAGRARPN</sequence>
<dbReference type="CDD" id="cd07571">
    <property type="entry name" value="ALP_N-acyl_transferase"/>
    <property type="match status" value="1"/>
</dbReference>
<dbReference type="EC" id="2.3.1.269" evidence="9"/>
<evidence type="ECO:0000256" key="9">
    <source>
        <dbReference type="HAMAP-Rule" id="MF_01148"/>
    </source>
</evidence>
<dbReference type="PANTHER" id="PTHR38686:SF1">
    <property type="entry name" value="APOLIPOPROTEIN N-ACYLTRANSFERASE"/>
    <property type="match status" value="1"/>
</dbReference>
<feature type="transmembrane region" description="Helical" evidence="9">
    <location>
        <begin position="101"/>
        <end position="124"/>
    </location>
</feature>